<dbReference type="AlphaFoldDB" id="A0A848H2S8"/>
<proteinExistence type="predicted"/>
<sequence>MRSLLLIVVCILCRQTLLAQGERKEFDFIISIDGELPKSLYNPQVLMENDDNRKVMNVSYYPGRLSFSHDDYVSLLSSQKGVKLILKFDYYEYAAKGQRKIHNYEIEIGRNWFDQSYIILKIYNSAKKRGRKKLHPLSEKDYTFDLEYPGGSMLHVQE</sequence>
<dbReference type="Proteomes" id="UP000583266">
    <property type="component" value="Unassembled WGS sequence"/>
</dbReference>
<name>A0A848H2S8_9BACT</name>
<reference evidence="1 2" key="1">
    <citation type="submission" date="2020-04" db="EMBL/GenBank/DDBJ databases">
        <title>Chitinophaga sp. G-6-1-13 sp. nov., isolated from soil.</title>
        <authorList>
            <person name="Dahal R.H."/>
            <person name="Chaudhary D.K."/>
        </authorList>
    </citation>
    <scope>NUCLEOTIDE SEQUENCE [LARGE SCALE GENOMIC DNA]</scope>
    <source>
        <strain evidence="1 2">G-6-1-13</strain>
    </source>
</reference>
<gene>
    <name evidence="1" type="ORF">HHL17_33285</name>
</gene>
<organism evidence="1 2">
    <name type="scientific">Chitinophaga fulva</name>
    <dbReference type="NCBI Taxonomy" id="2728842"/>
    <lineage>
        <taxon>Bacteria</taxon>
        <taxon>Pseudomonadati</taxon>
        <taxon>Bacteroidota</taxon>
        <taxon>Chitinophagia</taxon>
        <taxon>Chitinophagales</taxon>
        <taxon>Chitinophagaceae</taxon>
        <taxon>Chitinophaga</taxon>
    </lineage>
</organism>
<dbReference type="EMBL" id="JABBGC010000005">
    <property type="protein sequence ID" value="NML42108.1"/>
    <property type="molecule type" value="Genomic_DNA"/>
</dbReference>
<protein>
    <submittedName>
        <fullName evidence="1">Uncharacterized protein</fullName>
    </submittedName>
</protein>
<evidence type="ECO:0000313" key="1">
    <source>
        <dbReference type="EMBL" id="NML42108.1"/>
    </source>
</evidence>
<dbReference type="RefSeq" id="WP_169229162.1">
    <property type="nucleotide sequence ID" value="NZ_JABBGC010000005.1"/>
</dbReference>
<evidence type="ECO:0000313" key="2">
    <source>
        <dbReference type="Proteomes" id="UP000583266"/>
    </source>
</evidence>
<keyword evidence="2" id="KW-1185">Reference proteome</keyword>
<accession>A0A848H2S8</accession>
<comment type="caution">
    <text evidence="1">The sequence shown here is derived from an EMBL/GenBank/DDBJ whole genome shotgun (WGS) entry which is preliminary data.</text>
</comment>